<keyword evidence="4" id="KW-1185">Reference proteome</keyword>
<dbReference type="EMBL" id="FNIG01000003">
    <property type="protein sequence ID" value="SDN20024.1"/>
    <property type="molecule type" value="Genomic_DNA"/>
</dbReference>
<dbReference type="Pfam" id="PF12836">
    <property type="entry name" value="HHH_3"/>
    <property type="match status" value="1"/>
</dbReference>
<dbReference type="GO" id="GO:0006281">
    <property type="term" value="P:DNA repair"/>
    <property type="evidence" value="ECO:0007669"/>
    <property type="project" value="InterPro"/>
</dbReference>
<dbReference type="RefSeq" id="WP_093856149.1">
    <property type="nucleotide sequence ID" value="NZ_BJVZ01000023.1"/>
</dbReference>
<name>A0A1G9ZFI4_9BACI</name>
<feature type="domain" description="Helix-hairpin-helix DNA-binding motif class 1" evidence="2">
    <location>
        <begin position="138"/>
        <end position="157"/>
    </location>
</feature>
<dbReference type="InterPro" id="IPR010994">
    <property type="entry name" value="RuvA_2-like"/>
</dbReference>
<dbReference type="InterPro" id="IPR003583">
    <property type="entry name" value="Hlx-hairpin-Hlx_DNA-bd_motif"/>
</dbReference>
<dbReference type="STRING" id="237069.SAMN05216498_1674"/>
<sequence>MPVNKMWLSIPIACIMLILIVLAWPKSQNDMVIEEDIRQNLALNSEEEPIVESQTIFIDIKGEVIDPGVYEMTEGDRVIDAITLAGGFKGDADQNSVNLAQLLRDEMVIFVPKIGEKTIEPSSLVDDGKVRINTATKDELVTIPGIGEQKATRIIEYREAHGPFSQNEDLLNISGIGEKTLENIAEYIIVP</sequence>
<evidence type="ECO:0000259" key="2">
    <source>
        <dbReference type="SMART" id="SM00278"/>
    </source>
</evidence>
<proteinExistence type="predicted"/>
<feature type="domain" description="Helix-hairpin-helix DNA-binding motif class 1" evidence="2">
    <location>
        <begin position="168"/>
        <end position="187"/>
    </location>
</feature>
<dbReference type="InterPro" id="IPR019554">
    <property type="entry name" value="Soluble_ligand-bd"/>
</dbReference>
<dbReference type="SUPFAM" id="SSF47781">
    <property type="entry name" value="RuvA domain 2-like"/>
    <property type="match status" value="1"/>
</dbReference>
<dbReference type="InterPro" id="IPR004509">
    <property type="entry name" value="Competence_ComEA_HhH"/>
</dbReference>
<dbReference type="Pfam" id="PF10531">
    <property type="entry name" value="SLBB"/>
    <property type="match status" value="1"/>
</dbReference>
<dbReference type="InterPro" id="IPR051675">
    <property type="entry name" value="Endo/Exo/Phosphatase_dom_1"/>
</dbReference>
<gene>
    <name evidence="3" type="ORF">SAMN05216498_1674</name>
</gene>
<dbReference type="GO" id="GO:0015627">
    <property type="term" value="C:type II protein secretion system complex"/>
    <property type="evidence" value="ECO:0007669"/>
    <property type="project" value="TreeGrafter"/>
</dbReference>
<protein>
    <submittedName>
        <fullName evidence="3">Competence protein ComEA</fullName>
    </submittedName>
</protein>
<dbReference type="PANTHER" id="PTHR21180:SF32">
    <property type="entry name" value="ENDONUCLEASE_EXONUCLEASE_PHOSPHATASE FAMILY DOMAIN-CONTAINING PROTEIN 1"/>
    <property type="match status" value="1"/>
</dbReference>
<dbReference type="PANTHER" id="PTHR21180">
    <property type="entry name" value="ENDONUCLEASE/EXONUCLEASE/PHOSPHATASE FAMILY DOMAIN-CONTAINING PROTEIN 1"/>
    <property type="match status" value="1"/>
</dbReference>
<evidence type="ECO:0000313" key="3">
    <source>
        <dbReference type="EMBL" id="SDN20024.1"/>
    </source>
</evidence>
<dbReference type="Gene3D" id="1.10.150.280">
    <property type="entry name" value="AF1531-like domain"/>
    <property type="match status" value="1"/>
</dbReference>
<dbReference type="OrthoDB" id="9790239at2"/>
<dbReference type="GO" id="GO:0003677">
    <property type="term" value="F:DNA binding"/>
    <property type="evidence" value="ECO:0007669"/>
    <property type="project" value="InterPro"/>
</dbReference>
<keyword evidence="1" id="KW-0812">Transmembrane</keyword>
<dbReference type="Proteomes" id="UP000199334">
    <property type="component" value="Unassembled WGS sequence"/>
</dbReference>
<feature type="transmembrane region" description="Helical" evidence="1">
    <location>
        <begin position="6"/>
        <end position="24"/>
    </location>
</feature>
<accession>A0A1G9ZFI4</accession>
<evidence type="ECO:0000256" key="1">
    <source>
        <dbReference type="SAM" id="Phobius"/>
    </source>
</evidence>
<keyword evidence="1" id="KW-1133">Transmembrane helix</keyword>
<dbReference type="SMART" id="SM00278">
    <property type="entry name" value="HhH1"/>
    <property type="match status" value="2"/>
</dbReference>
<organism evidence="3 4">
    <name type="scientific">Tenuibacillus multivorans</name>
    <dbReference type="NCBI Taxonomy" id="237069"/>
    <lineage>
        <taxon>Bacteria</taxon>
        <taxon>Bacillati</taxon>
        <taxon>Bacillota</taxon>
        <taxon>Bacilli</taxon>
        <taxon>Bacillales</taxon>
        <taxon>Bacillaceae</taxon>
        <taxon>Tenuibacillus</taxon>
    </lineage>
</organism>
<keyword evidence="1" id="KW-0472">Membrane</keyword>
<dbReference type="NCBIfam" id="TIGR00426">
    <property type="entry name" value="competence protein ComEA helix-hairpin-helix repeat region"/>
    <property type="match status" value="1"/>
</dbReference>
<dbReference type="AlphaFoldDB" id="A0A1G9ZFI4"/>
<dbReference type="GO" id="GO:0015628">
    <property type="term" value="P:protein secretion by the type II secretion system"/>
    <property type="evidence" value="ECO:0007669"/>
    <property type="project" value="TreeGrafter"/>
</dbReference>
<reference evidence="3 4" key="1">
    <citation type="submission" date="2016-10" db="EMBL/GenBank/DDBJ databases">
        <authorList>
            <person name="de Groot N.N."/>
        </authorList>
    </citation>
    <scope>NUCLEOTIDE SEQUENCE [LARGE SCALE GENOMIC DNA]</scope>
    <source>
        <strain evidence="3 4">CGMCC 1.3442</strain>
    </source>
</reference>
<evidence type="ECO:0000313" key="4">
    <source>
        <dbReference type="Proteomes" id="UP000199334"/>
    </source>
</evidence>